<dbReference type="Proteomes" id="UP000317977">
    <property type="component" value="Unassembled WGS sequence"/>
</dbReference>
<organism evidence="1 2">
    <name type="scientific">Rubripirellula reticaptiva</name>
    <dbReference type="NCBI Taxonomy" id="2528013"/>
    <lineage>
        <taxon>Bacteria</taxon>
        <taxon>Pseudomonadati</taxon>
        <taxon>Planctomycetota</taxon>
        <taxon>Planctomycetia</taxon>
        <taxon>Pirellulales</taxon>
        <taxon>Pirellulaceae</taxon>
        <taxon>Rubripirellula</taxon>
    </lineage>
</organism>
<reference evidence="1 2" key="1">
    <citation type="submission" date="2019-02" db="EMBL/GenBank/DDBJ databases">
        <title>Deep-cultivation of Planctomycetes and their phenomic and genomic characterization uncovers novel biology.</title>
        <authorList>
            <person name="Wiegand S."/>
            <person name="Jogler M."/>
            <person name="Boedeker C."/>
            <person name="Pinto D."/>
            <person name="Vollmers J."/>
            <person name="Rivas-Marin E."/>
            <person name="Kohn T."/>
            <person name="Peeters S.H."/>
            <person name="Heuer A."/>
            <person name="Rast P."/>
            <person name="Oberbeckmann S."/>
            <person name="Bunk B."/>
            <person name="Jeske O."/>
            <person name="Meyerdierks A."/>
            <person name="Storesund J.E."/>
            <person name="Kallscheuer N."/>
            <person name="Luecker S."/>
            <person name="Lage O.M."/>
            <person name="Pohl T."/>
            <person name="Merkel B.J."/>
            <person name="Hornburger P."/>
            <person name="Mueller R.-W."/>
            <person name="Bruemmer F."/>
            <person name="Labrenz M."/>
            <person name="Spormann A.M."/>
            <person name="Op Den Camp H."/>
            <person name="Overmann J."/>
            <person name="Amann R."/>
            <person name="Jetten M.S.M."/>
            <person name="Mascher T."/>
            <person name="Medema M.H."/>
            <person name="Devos D.P."/>
            <person name="Kaster A.-K."/>
            <person name="Ovreas L."/>
            <person name="Rohde M."/>
            <person name="Galperin M.Y."/>
            <person name="Jogler C."/>
        </authorList>
    </citation>
    <scope>NUCLEOTIDE SEQUENCE [LARGE SCALE GENOMIC DNA]</scope>
    <source>
        <strain evidence="1 2">Poly59</strain>
    </source>
</reference>
<gene>
    <name evidence="1" type="ORF">Poly59_28270</name>
</gene>
<accession>A0A5C6ERI8</accession>
<evidence type="ECO:0000313" key="1">
    <source>
        <dbReference type="EMBL" id="TWU51235.1"/>
    </source>
</evidence>
<sequence>MVADTTELGQLCGGDAVQGGFGIACNDIPRVNSALNYISFDSGKATNSPALPRPVVTILANR</sequence>
<protein>
    <submittedName>
        <fullName evidence="1">Uncharacterized protein</fullName>
    </submittedName>
</protein>
<dbReference type="AlphaFoldDB" id="A0A5C6ERI8"/>
<comment type="caution">
    <text evidence="1">The sequence shown here is derived from an EMBL/GenBank/DDBJ whole genome shotgun (WGS) entry which is preliminary data.</text>
</comment>
<keyword evidence="2" id="KW-1185">Reference proteome</keyword>
<evidence type="ECO:0000313" key="2">
    <source>
        <dbReference type="Proteomes" id="UP000317977"/>
    </source>
</evidence>
<name>A0A5C6ERI8_9BACT</name>
<proteinExistence type="predicted"/>
<dbReference type="EMBL" id="SJPX01000003">
    <property type="protein sequence ID" value="TWU51235.1"/>
    <property type="molecule type" value="Genomic_DNA"/>
</dbReference>